<evidence type="ECO:0000256" key="5">
    <source>
        <dbReference type="SAM" id="Phobius"/>
    </source>
</evidence>
<dbReference type="InterPro" id="IPR051533">
    <property type="entry name" value="WaaL-like"/>
</dbReference>
<name>A0ABQ1JPX4_9PROT</name>
<dbReference type="Proteomes" id="UP000628854">
    <property type="component" value="Unassembled WGS sequence"/>
</dbReference>
<feature type="transmembrane region" description="Helical" evidence="5">
    <location>
        <begin position="372"/>
        <end position="396"/>
    </location>
</feature>
<dbReference type="Pfam" id="PF04932">
    <property type="entry name" value="Wzy_C"/>
    <property type="match status" value="1"/>
</dbReference>
<feature type="transmembrane region" description="Helical" evidence="5">
    <location>
        <begin position="192"/>
        <end position="209"/>
    </location>
</feature>
<evidence type="ECO:0000256" key="3">
    <source>
        <dbReference type="ARBA" id="ARBA00022989"/>
    </source>
</evidence>
<keyword evidence="2 5" id="KW-0812">Transmembrane</keyword>
<evidence type="ECO:0000256" key="1">
    <source>
        <dbReference type="ARBA" id="ARBA00004141"/>
    </source>
</evidence>
<feature type="domain" description="O-antigen ligase-related" evidence="6">
    <location>
        <begin position="198"/>
        <end position="357"/>
    </location>
</feature>
<sequence>MTKSRGISYAVVLAAAFVLWTPVALAGTQGFSALLGLAAIPAAFLAPLKRVNTITITVALIALWATVSSLWSEENSAIIDGTLASGDFNIGAAAIRFALTALAGILVISAALRMSPSSARTALFVMLACLIIHAVWTLAMAFAPGWILSLYAPFSDVEKEAPQNMLRSTNAFLLGLPILIGAMCALPGKLPVPSIVALLIAAFIIFCMIGSDVAWIGVVLIALAIGLIFIANRNGFRILFASMAAFVLVSPLVLGIGGTAVSDAGMPLPSSVQSRVWAWQLTTEKIAERPITGHGIEASKEWRETFGDHPDLLEEMVARTGIDDGRWDVYRILPGHPHNMGLQIWAETGLIGALLVIALLLLIGWRLPAPAALPVSTSVAIAALGAASFSLFSLSYSVWNEAFWATVVLAAAGVILVHKRLTPQ</sequence>
<evidence type="ECO:0000259" key="6">
    <source>
        <dbReference type="Pfam" id="PF04932"/>
    </source>
</evidence>
<evidence type="ECO:0000313" key="8">
    <source>
        <dbReference type="Proteomes" id="UP000628854"/>
    </source>
</evidence>
<dbReference type="PANTHER" id="PTHR37422:SF13">
    <property type="entry name" value="LIPOPOLYSACCHARIDE BIOSYNTHESIS PROTEIN PA4999-RELATED"/>
    <property type="match status" value="1"/>
</dbReference>
<gene>
    <name evidence="7" type="ORF">GCM10011503_23240</name>
</gene>
<organism evidence="7 8">
    <name type="scientific">Henriciella pelagia</name>
    <dbReference type="NCBI Taxonomy" id="1977912"/>
    <lineage>
        <taxon>Bacteria</taxon>
        <taxon>Pseudomonadati</taxon>
        <taxon>Pseudomonadota</taxon>
        <taxon>Alphaproteobacteria</taxon>
        <taxon>Hyphomonadales</taxon>
        <taxon>Hyphomonadaceae</taxon>
        <taxon>Henriciella</taxon>
    </lineage>
</organism>
<feature type="transmembrane region" description="Helical" evidence="5">
    <location>
        <begin position="168"/>
        <end position="185"/>
    </location>
</feature>
<proteinExistence type="predicted"/>
<evidence type="ECO:0000313" key="7">
    <source>
        <dbReference type="EMBL" id="GGB73866.1"/>
    </source>
</evidence>
<comment type="subcellular location">
    <subcellularLocation>
        <location evidence="1">Membrane</location>
        <topology evidence="1">Multi-pass membrane protein</topology>
    </subcellularLocation>
</comment>
<feature type="transmembrane region" description="Helical" evidence="5">
    <location>
        <begin position="91"/>
        <end position="112"/>
    </location>
</feature>
<keyword evidence="4 5" id="KW-0472">Membrane</keyword>
<reference evidence="8" key="1">
    <citation type="journal article" date="2019" name="Int. J. Syst. Evol. Microbiol.">
        <title>The Global Catalogue of Microorganisms (GCM) 10K type strain sequencing project: providing services to taxonomists for standard genome sequencing and annotation.</title>
        <authorList>
            <consortium name="The Broad Institute Genomics Platform"/>
            <consortium name="The Broad Institute Genome Sequencing Center for Infectious Disease"/>
            <person name="Wu L."/>
            <person name="Ma J."/>
        </authorList>
    </citation>
    <scope>NUCLEOTIDE SEQUENCE [LARGE SCALE GENOMIC DNA]</scope>
    <source>
        <strain evidence="8">CGMCC 1.15928</strain>
    </source>
</reference>
<feature type="transmembrane region" description="Helical" evidence="5">
    <location>
        <begin position="402"/>
        <end position="418"/>
    </location>
</feature>
<dbReference type="RefSeq" id="WP_084391957.1">
    <property type="nucleotide sequence ID" value="NZ_BMKF01000002.1"/>
</dbReference>
<feature type="transmembrane region" description="Helical" evidence="5">
    <location>
        <begin position="344"/>
        <end position="365"/>
    </location>
</feature>
<feature type="transmembrane region" description="Helical" evidence="5">
    <location>
        <begin position="238"/>
        <end position="261"/>
    </location>
</feature>
<dbReference type="EMBL" id="BMKF01000002">
    <property type="protein sequence ID" value="GGB73866.1"/>
    <property type="molecule type" value="Genomic_DNA"/>
</dbReference>
<accession>A0ABQ1JPX4</accession>
<dbReference type="PANTHER" id="PTHR37422">
    <property type="entry name" value="TEICHURONIC ACID BIOSYNTHESIS PROTEIN TUAE"/>
    <property type="match status" value="1"/>
</dbReference>
<feature type="transmembrane region" description="Helical" evidence="5">
    <location>
        <begin position="7"/>
        <end position="25"/>
    </location>
</feature>
<dbReference type="InterPro" id="IPR007016">
    <property type="entry name" value="O-antigen_ligase-rel_domated"/>
</dbReference>
<feature type="transmembrane region" description="Helical" evidence="5">
    <location>
        <begin position="53"/>
        <end position="71"/>
    </location>
</feature>
<evidence type="ECO:0000256" key="2">
    <source>
        <dbReference type="ARBA" id="ARBA00022692"/>
    </source>
</evidence>
<feature type="transmembrane region" description="Helical" evidence="5">
    <location>
        <begin position="124"/>
        <end position="148"/>
    </location>
</feature>
<keyword evidence="3 5" id="KW-1133">Transmembrane helix</keyword>
<feature type="transmembrane region" description="Helical" evidence="5">
    <location>
        <begin position="215"/>
        <end position="231"/>
    </location>
</feature>
<comment type="caution">
    <text evidence="7">The sequence shown here is derived from an EMBL/GenBank/DDBJ whole genome shotgun (WGS) entry which is preliminary data.</text>
</comment>
<feature type="transmembrane region" description="Helical" evidence="5">
    <location>
        <begin position="31"/>
        <end position="48"/>
    </location>
</feature>
<evidence type="ECO:0000256" key="4">
    <source>
        <dbReference type="ARBA" id="ARBA00023136"/>
    </source>
</evidence>
<protein>
    <recommendedName>
        <fullName evidence="6">O-antigen ligase-related domain-containing protein</fullName>
    </recommendedName>
</protein>
<keyword evidence="8" id="KW-1185">Reference proteome</keyword>